<keyword evidence="7 8" id="KW-0472">Membrane</keyword>
<dbReference type="EMBL" id="JACCFW010000001">
    <property type="protein sequence ID" value="NYJ74188.1"/>
    <property type="molecule type" value="Genomic_DNA"/>
</dbReference>
<evidence type="ECO:0000256" key="8">
    <source>
        <dbReference type="RuleBase" id="RU362101"/>
    </source>
</evidence>
<organism evidence="9 10">
    <name type="scientific">Allobranchiibius huperziae</name>
    <dbReference type="NCBI Taxonomy" id="1874116"/>
    <lineage>
        <taxon>Bacteria</taxon>
        <taxon>Bacillati</taxon>
        <taxon>Actinomycetota</taxon>
        <taxon>Actinomycetes</taxon>
        <taxon>Micrococcales</taxon>
        <taxon>Dermacoccaceae</taxon>
        <taxon>Allobranchiibius</taxon>
    </lineage>
</organism>
<evidence type="ECO:0000313" key="10">
    <source>
        <dbReference type="Proteomes" id="UP000571817"/>
    </source>
</evidence>
<dbReference type="RefSeq" id="WP_343048440.1">
    <property type="nucleotide sequence ID" value="NZ_JACCFW010000001.1"/>
</dbReference>
<evidence type="ECO:0000256" key="6">
    <source>
        <dbReference type="ARBA" id="ARBA00022989"/>
    </source>
</evidence>
<evidence type="ECO:0000313" key="9">
    <source>
        <dbReference type="EMBL" id="NYJ74188.1"/>
    </source>
</evidence>
<dbReference type="PANTHER" id="PTHR31611:SF0">
    <property type="entry name" value="HIGH-AFFINITY NICKEL TRANSPORT PROTEIN NIC1"/>
    <property type="match status" value="1"/>
</dbReference>
<feature type="transmembrane region" description="Helical" evidence="8">
    <location>
        <begin position="293"/>
        <end position="320"/>
    </location>
</feature>
<feature type="transmembrane region" description="Helical" evidence="8">
    <location>
        <begin position="340"/>
        <end position="363"/>
    </location>
</feature>
<name>A0A853DB68_9MICO</name>
<comment type="similarity">
    <text evidence="2 8">Belongs to the NiCoT transporter (TC 2.A.52) family.</text>
</comment>
<keyword evidence="4" id="KW-0533">Nickel</keyword>
<evidence type="ECO:0000256" key="4">
    <source>
        <dbReference type="ARBA" id="ARBA00022596"/>
    </source>
</evidence>
<reference evidence="9 10" key="1">
    <citation type="submission" date="2020-07" db="EMBL/GenBank/DDBJ databases">
        <title>Sequencing the genomes of 1000 actinobacteria strains.</title>
        <authorList>
            <person name="Klenk H.-P."/>
        </authorList>
    </citation>
    <scope>NUCLEOTIDE SEQUENCE [LARGE SCALE GENOMIC DNA]</scope>
    <source>
        <strain evidence="9 10">DSM 29531</strain>
    </source>
</reference>
<keyword evidence="5 8" id="KW-0812">Transmembrane</keyword>
<feature type="transmembrane region" description="Helical" evidence="8">
    <location>
        <begin position="32"/>
        <end position="55"/>
    </location>
</feature>
<keyword evidence="6 8" id="KW-1133">Transmembrane helix</keyword>
<dbReference type="InterPro" id="IPR011541">
    <property type="entry name" value="Ni/Co_transpt_high_affinity"/>
</dbReference>
<dbReference type="AlphaFoldDB" id="A0A853DB68"/>
<comment type="subcellular location">
    <subcellularLocation>
        <location evidence="8">Cell membrane</location>
        <topology evidence="8">Multi-pass membrane protein</topology>
    </subcellularLocation>
    <subcellularLocation>
        <location evidence="1">Endomembrane system</location>
        <topology evidence="1">Multi-pass membrane protein</topology>
    </subcellularLocation>
</comment>
<dbReference type="PANTHER" id="PTHR31611">
    <property type="entry name" value="HIGH-AFFINITY NICKEL TRANSPORT PROTEIN NIC1"/>
    <property type="match status" value="1"/>
</dbReference>
<comment type="caution">
    <text evidence="9">The sequence shown here is derived from an EMBL/GenBank/DDBJ whole genome shotgun (WGS) entry which is preliminary data.</text>
</comment>
<evidence type="ECO:0000256" key="1">
    <source>
        <dbReference type="ARBA" id="ARBA00004127"/>
    </source>
</evidence>
<feature type="transmembrane region" description="Helical" evidence="8">
    <location>
        <begin position="107"/>
        <end position="132"/>
    </location>
</feature>
<keyword evidence="10" id="KW-1185">Reference proteome</keyword>
<feature type="transmembrane region" description="Helical" evidence="8">
    <location>
        <begin position="253"/>
        <end position="272"/>
    </location>
</feature>
<dbReference type="NCBIfam" id="TIGR00802">
    <property type="entry name" value="nico"/>
    <property type="match status" value="1"/>
</dbReference>
<proteinExistence type="inferred from homology"/>
<gene>
    <name evidence="9" type="ORF">HNR15_001151</name>
</gene>
<evidence type="ECO:0000256" key="5">
    <source>
        <dbReference type="ARBA" id="ARBA00022692"/>
    </source>
</evidence>
<feature type="transmembrane region" description="Helical" evidence="8">
    <location>
        <begin position="61"/>
        <end position="79"/>
    </location>
</feature>
<evidence type="ECO:0000256" key="2">
    <source>
        <dbReference type="ARBA" id="ARBA00010892"/>
    </source>
</evidence>
<evidence type="ECO:0000256" key="7">
    <source>
        <dbReference type="ARBA" id="ARBA00023136"/>
    </source>
</evidence>
<accession>A0A853DB68</accession>
<dbReference type="Pfam" id="PF03824">
    <property type="entry name" value="NicO"/>
    <property type="match status" value="1"/>
</dbReference>
<evidence type="ECO:0000256" key="3">
    <source>
        <dbReference type="ARBA" id="ARBA00022448"/>
    </source>
</evidence>
<protein>
    <recommendedName>
        <fullName evidence="8">Nickel/cobalt efflux system</fullName>
    </recommendedName>
</protein>
<feature type="transmembrane region" description="Helical" evidence="8">
    <location>
        <begin position="152"/>
        <end position="177"/>
    </location>
</feature>
<dbReference type="InterPro" id="IPR004688">
    <property type="entry name" value="Ni/Co_transpt"/>
</dbReference>
<dbReference type="Proteomes" id="UP000571817">
    <property type="component" value="Unassembled WGS sequence"/>
</dbReference>
<feature type="transmembrane region" description="Helical" evidence="8">
    <location>
        <begin position="223"/>
        <end position="247"/>
    </location>
</feature>
<sequence length="373" mass="39772">MVQSVADLTTGGRPGRLRSFAAEFTPADRRSVAGMALAVLALHVIGFVTLFAVVAPHHYPVGSQGVFGVGLGITAYTLGMRHAFDADHIAAIDNTTRKLLTDGKRPLSVGFWFSLGHSSVVFGLCVLLSFGVRALASSVKNGGSTLHTATAVVGTSVSGLFLWLIALLNLVALVGIVRVWRRARGGELDEEALEEHLRNRGFFNRFLGRLTRSVTRPTQMYPIGLLFGLGFDTATEISLLVIAGGAAAVALPWYAILTLPVLFTAGMSLLDAADGIFMGKAYKWAFAKPLRRLYYNATVTGLSIFVAVVIGSIELCSIFADQLRITRGPIAAVGSINLDGIGFVIVGVFVLTWLLAVGAWYAFGLNKRELTAS</sequence>
<dbReference type="GO" id="GO:0005886">
    <property type="term" value="C:plasma membrane"/>
    <property type="evidence" value="ECO:0007669"/>
    <property type="project" value="UniProtKB-SubCell"/>
</dbReference>
<dbReference type="GO" id="GO:0012505">
    <property type="term" value="C:endomembrane system"/>
    <property type="evidence" value="ECO:0007669"/>
    <property type="project" value="UniProtKB-SubCell"/>
</dbReference>
<keyword evidence="3 8" id="KW-0813">Transport</keyword>
<dbReference type="GO" id="GO:0015099">
    <property type="term" value="F:nickel cation transmembrane transporter activity"/>
    <property type="evidence" value="ECO:0007669"/>
    <property type="project" value="UniProtKB-UniRule"/>
</dbReference>